<dbReference type="SUPFAM" id="SSF52402">
    <property type="entry name" value="Adenine nucleotide alpha hydrolases-like"/>
    <property type="match status" value="1"/>
</dbReference>
<dbReference type="RefSeq" id="WP_207574102.1">
    <property type="nucleotide sequence ID" value="NZ_JAFNME010000002.1"/>
</dbReference>
<keyword evidence="4" id="KW-1185">Reference proteome</keyword>
<dbReference type="AlphaFoldDB" id="A0A939GWF1"/>
<organism evidence="3 4">
    <name type="scientific">Comamonas denitrificans</name>
    <dbReference type="NCBI Taxonomy" id="117506"/>
    <lineage>
        <taxon>Bacteria</taxon>
        <taxon>Pseudomonadati</taxon>
        <taxon>Pseudomonadota</taxon>
        <taxon>Betaproteobacteria</taxon>
        <taxon>Burkholderiales</taxon>
        <taxon>Comamonadaceae</taxon>
        <taxon>Comamonas</taxon>
    </lineage>
</organism>
<dbReference type="Proteomes" id="UP000664731">
    <property type="component" value="Unassembled WGS sequence"/>
</dbReference>
<evidence type="ECO:0000259" key="2">
    <source>
        <dbReference type="Pfam" id="PF00582"/>
    </source>
</evidence>
<dbReference type="Gene3D" id="3.40.50.620">
    <property type="entry name" value="HUPs"/>
    <property type="match status" value="1"/>
</dbReference>
<dbReference type="InterPro" id="IPR006015">
    <property type="entry name" value="Universal_stress_UspA"/>
</dbReference>
<dbReference type="Pfam" id="PF00582">
    <property type="entry name" value="Usp"/>
    <property type="match status" value="1"/>
</dbReference>
<evidence type="ECO:0000313" key="3">
    <source>
        <dbReference type="EMBL" id="MBO1248556.1"/>
    </source>
</evidence>
<comment type="caution">
    <text evidence="3">The sequence shown here is derived from an EMBL/GenBank/DDBJ whole genome shotgun (WGS) entry which is preliminary data.</text>
</comment>
<evidence type="ECO:0000256" key="1">
    <source>
        <dbReference type="ARBA" id="ARBA00008791"/>
    </source>
</evidence>
<dbReference type="PANTHER" id="PTHR46268">
    <property type="entry name" value="STRESS RESPONSE PROTEIN NHAX"/>
    <property type="match status" value="1"/>
</dbReference>
<protein>
    <submittedName>
        <fullName evidence="3">Universal stress protein</fullName>
    </submittedName>
</protein>
<dbReference type="PANTHER" id="PTHR46268:SF15">
    <property type="entry name" value="UNIVERSAL STRESS PROTEIN HP_0031"/>
    <property type="match status" value="1"/>
</dbReference>
<dbReference type="InterPro" id="IPR014729">
    <property type="entry name" value="Rossmann-like_a/b/a_fold"/>
</dbReference>
<evidence type="ECO:0000313" key="4">
    <source>
        <dbReference type="Proteomes" id="UP000664731"/>
    </source>
</evidence>
<dbReference type="CDD" id="cd00293">
    <property type="entry name" value="USP-like"/>
    <property type="match status" value="1"/>
</dbReference>
<comment type="similarity">
    <text evidence="1">Belongs to the universal stress protein A family.</text>
</comment>
<accession>A0A939GWF1</accession>
<reference evidence="3" key="1">
    <citation type="submission" date="2021-03" db="EMBL/GenBank/DDBJ databases">
        <title>Comamonas denitrificans.</title>
        <authorList>
            <person name="Finster K."/>
        </authorList>
    </citation>
    <scope>NUCLEOTIDE SEQUENCE</scope>
    <source>
        <strain evidence="3">MM2021_4</strain>
    </source>
</reference>
<dbReference type="InterPro" id="IPR006016">
    <property type="entry name" value="UspA"/>
</dbReference>
<gene>
    <name evidence="3" type="ORF">J1777_01705</name>
</gene>
<feature type="domain" description="UspA" evidence="2">
    <location>
        <begin position="6"/>
        <end position="144"/>
    </location>
</feature>
<dbReference type="EMBL" id="JAFNME010000002">
    <property type="protein sequence ID" value="MBO1248556.1"/>
    <property type="molecule type" value="Genomic_DNA"/>
</dbReference>
<proteinExistence type="inferred from homology"/>
<sequence length="156" mass="15956">MDENTQTLAIAVDGSDTALQAVRQGIALVQGGLNAQLALLHVQEPATFLELATNDSDLIAGAALEAGKDLLASAEALAQAAGVPFTSEIALGEPATELLDLAESFNASMLIIGARGVGALQRALMGSVSQAVLNRANLPVLIVKPVEKEEAQSADQ</sequence>
<dbReference type="PRINTS" id="PR01438">
    <property type="entry name" value="UNVRSLSTRESS"/>
</dbReference>
<name>A0A939GWF1_9BURK</name>